<dbReference type="Proteomes" id="UP001595904">
    <property type="component" value="Unassembled WGS sequence"/>
</dbReference>
<gene>
    <name evidence="2" type="ORF">ACFPN2_10935</name>
</gene>
<sequence length="122" mass="13969">MRMSPTVFAAAPRQTLSLTFAKPCEPDGPRLRREAEEDLAVATAWYEQQRAGLGQQFLDRAMAIFNSVAERPLLYPVVHRSTRRALMARFPFAIYFRVEPDDIVVVAVMHGSRHPLCWRSRP</sequence>
<protein>
    <submittedName>
        <fullName evidence="2">Type II toxin-antitoxin system RelE/ParE family toxin</fullName>
    </submittedName>
</protein>
<name>A0ABV8SSV8_9GAMM</name>
<dbReference type="Gene3D" id="3.30.2310.20">
    <property type="entry name" value="RelE-like"/>
    <property type="match status" value="1"/>
</dbReference>
<keyword evidence="1" id="KW-1277">Toxin-antitoxin system</keyword>
<reference evidence="3" key="1">
    <citation type="journal article" date="2019" name="Int. J. Syst. Evol. Microbiol.">
        <title>The Global Catalogue of Microorganisms (GCM) 10K type strain sequencing project: providing services to taxonomists for standard genome sequencing and annotation.</title>
        <authorList>
            <consortium name="The Broad Institute Genomics Platform"/>
            <consortium name="The Broad Institute Genome Sequencing Center for Infectious Disease"/>
            <person name="Wu L."/>
            <person name="Ma J."/>
        </authorList>
    </citation>
    <scope>NUCLEOTIDE SEQUENCE [LARGE SCALE GENOMIC DNA]</scope>
    <source>
        <strain evidence="3">CGMCC 1.10759</strain>
    </source>
</reference>
<dbReference type="RefSeq" id="WP_380596637.1">
    <property type="nucleotide sequence ID" value="NZ_JBHSDU010000003.1"/>
</dbReference>
<comment type="caution">
    <text evidence="2">The sequence shown here is derived from an EMBL/GenBank/DDBJ whole genome shotgun (WGS) entry which is preliminary data.</text>
</comment>
<dbReference type="Pfam" id="PF05016">
    <property type="entry name" value="ParE_toxin"/>
    <property type="match status" value="1"/>
</dbReference>
<accession>A0ABV8SSV8</accession>
<dbReference type="InterPro" id="IPR007712">
    <property type="entry name" value="RelE/ParE_toxin"/>
</dbReference>
<proteinExistence type="predicted"/>
<evidence type="ECO:0000313" key="2">
    <source>
        <dbReference type="EMBL" id="MFC4309594.1"/>
    </source>
</evidence>
<organism evidence="2 3">
    <name type="scientific">Steroidobacter flavus</name>
    <dbReference type="NCBI Taxonomy" id="1842136"/>
    <lineage>
        <taxon>Bacteria</taxon>
        <taxon>Pseudomonadati</taxon>
        <taxon>Pseudomonadota</taxon>
        <taxon>Gammaproteobacteria</taxon>
        <taxon>Steroidobacterales</taxon>
        <taxon>Steroidobacteraceae</taxon>
        <taxon>Steroidobacter</taxon>
    </lineage>
</organism>
<evidence type="ECO:0000313" key="3">
    <source>
        <dbReference type="Proteomes" id="UP001595904"/>
    </source>
</evidence>
<dbReference type="EMBL" id="JBHSDU010000003">
    <property type="protein sequence ID" value="MFC4309594.1"/>
    <property type="molecule type" value="Genomic_DNA"/>
</dbReference>
<evidence type="ECO:0000256" key="1">
    <source>
        <dbReference type="ARBA" id="ARBA00022649"/>
    </source>
</evidence>
<dbReference type="InterPro" id="IPR035093">
    <property type="entry name" value="RelE/ParE_toxin_dom_sf"/>
</dbReference>
<keyword evidence="3" id="KW-1185">Reference proteome</keyword>